<feature type="chain" id="PRO_5040285643" description="Right handed beta helix domain-containing protein" evidence="2">
    <location>
        <begin position="24"/>
        <end position="489"/>
    </location>
</feature>
<reference evidence="3" key="1">
    <citation type="submission" date="2021-03" db="EMBL/GenBank/DDBJ databases">
        <title>Draft genome sequence of rust myrtle Austropuccinia psidii MF-1, a brazilian biotype.</title>
        <authorList>
            <person name="Quecine M.C."/>
            <person name="Pachon D.M.R."/>
            <person name="Bonatelli M.L."/>
            <person name="Correr F.H."/>
            <person name="Franceschini L.M."/>
            <person name="Leite T.F."/>
            <person name="Margarido G.R.A."/>
            <person name="Almeida C.A."/>
            <person name="Ferrarezi J.A."/>
            <person name="Labate C.A."/>
        </authorList>
    </citation>
    <scope>NUCLEOTIDE SEQUENCE</scope>
    <source>
        <strain evidence="3">MF-1</strain>
    </source>
</reference>
<organism evidence="3 4">
    <name type="scientific">Austropuccinia psidii MF-1</name>
    <dbReference type="NCBI Taxonomy" id="1389203"/>
    <lineage>
        <taxon>Eukaryota</taxon>
        <taxon>Fungi</taxon>
        <taxon>Dikarya</taxon>
        <taxon>Basidiomycota</taxon>
        <taxon>Pucciniomycotina</taxon>
        <taxon>Pucciniomycetes</taxon>
        <taxon>Pucciniales</taxon>
        <taxon>Sphaerophragmiaceae</taxon>
        <taxon>Austropuccinia</taxon>
    </lineage>
</organism>
<name>A0A9Q3BDS9_9BASI</name>
<evidence type="ECO:0000256" key="1">
    <source>
        <dbReference type="SAM" id="MobiDB-lite"/>
    </source>
</evidence>
<evidence type="ECO:0000313" key="3">
    <source>
        <dbReference type="EMBL" id="MBW0463417.1"/>
    </source>
</evidence>
<gene>
    <name evidence="3" type="ORF">O181_003132</name>
</gene>
<dbReference type="EMBL" id="AVOT02000546">
    <property type="protein sequence ID" value="MBW0463417.1"/>
    <property type="molecule type" value="Genomic_DNA"/>
</dbReference>
<evidence type="ECO:0008006" key="5">
    <source>
        <dbReference type="Google" id="ProtNLM"/>
    </source>
</evidence>
<dbReference type="SUPFAM" id="SSF51126">
    <property type="entry name" value="Pectin lyase-like"/>
    <property type="match status" value="1"/>
</dbReference>
<feature type="signal peptide" evidence="2">
    <location>
        <begin position="1"/>
        <end position="23"/>
    </location>
</feature>
<feature type="compositionally biased region" description="Polar residues" evidence="1">
    <location>
        <begin position="229"/>
        <end position="239"/>
    </location>
</feature>
<feature type="region of interest" description="Disordered" evidence="1">
    <location>
        <begin position="229"/>
        <end position="252"/>
    </location>
</feature>
<evidence type="ECO:0000313" key="4">
    <source>
        <dbReference type="Proteomes" id="UP000765509"/>
    </source>
</evidence>
<dbReference type="AlphaFoldDB" id="A0A9Q3BDS9"/>
<proteinExistence type="predicted"/>
<dbReference type="OrthoDB" id="2587928at2759"/>
<protein>
    <recommendedName>
        <fullName evidence="5">Right handed beta helix domain-containing protein</fullName>
    </recommendedName>
</protein>
<keyword evidence="4" id="KW-1185">Reference proteome</keyword>
<comment type="caution">
    <text evidence="3">The sequence shown here is derived from an EMBL/GenBank/DDBJ whole genome shotgun (WGS) entry which is preliminary data.</text>
</comment>
<evidence type="ECO:0000256" key="2">
    <source>
        <dbReference type="SAM" id="SignalP"/>
    </source>
</evidence>
<accession>A0A9Q3BDS9</accession>
<keyword evidence="2" id="KW-0732">Signal</keyword>
<dbReference type="InterPro" id="IPR011050">
    <property type="entry name" value="Pectin_lyase_fold/virulence"/>
</dbReference>
<sequence length="489" mass="52943">MPFAFSKLQITFLLLLKIVACEGEGNSSNATQPEPDCLGSQATDIEINKALRSGGQSATVLLCQEARINLNNPIIFSAANQSLYTTGRPLGTQQATLVVMGKNMSTAVVGTCKACSGVQLSFVEINGNRPGLGWIDGRRGGGALLEFGGDTRDQIIEFVRAYEPRSWSVLHAQEGSKPNTAQSCSGMIIRNNYFGPAGISPNQGVQFPGHPKANIPLKQYYLTPQNDNSKGNFFTPGTSEESHFSSKQKLRGKRHADGVYPAGQWADGISLACPNSHVYNNFVVDATDGGIVIFGAPGTQVRFNVIKVQNRNMLGGINLVDFEPFHGNYTGVLVADNLLITEGAMIKVGIAMGTMVWGSKNSTSYRNYGATVRNNVFGSGDNGYFGYGIALSGFNSTNVYSNIFLPGTKFDGRLTSACINAPGKLPTPRNLTYDVFTTYRAEPQPSMTSDNLVFLICIAPVDARDSINFQPTPYCRRKRRRTKISKLLH</sequence>
<dbReference type="Proteomes" id="UP000765509">
    <property type="component" value="Unassembled WGS sequence"/>
</dbReference>